<dbReference type="GO" id="GO:0005886">
    <property type="term" value="C:plasma membrane"/>
    <property type="evidence" value="ECO:0007669"/>
    <property type="project" value="UniProtKB-SubCell"/>
</dbReference>
<reference evidence="16" key="1">
    <citation type="submission" date="2020-10" db="EMBL/GenBank/DDBJ databases">
        <authorList>
            <person name="Gilroy R."/>
        </authorList>
    </citation>
    <scope>NUCLEOTIDE SEQUENCE</scope>
    <source>
        <strain evidence="16">11159</strain>
    </source>
</reference>
<evidence type="ECO:0000256" key="4">
    <source>
        <dbReference type="ARBA" id="ARBA00022692"/>
    </source>
</evidence>
<keyword evidence="3 12" id="KW-0138">CF(0)</keyword>
<dbReference type="PANTHER" id="PTHR33445">
    <property type="entry name" value="ATP SYNTHASE SUBUNIT B', CHLOROPLASTIC"/>
    <property type="match status" value="1"/>
</dbReference>
<evidence type="ECO:0000256" key="8">
    <source>
        <dbReference type="ARBA" id="ARBA00023136"/>
    </source>
</evidence>
<feature type="coiled-coil region" evidence="14">
    <location>
        <begin position="69"/>
        <end position="132"/>
    </location>
</feature>
<comment type="similarity">
    <text evidence="1 12 13">Belongs to the ATPase B chain family.</text>
</comment>
<evidence type="ECO:0000256" key="13">
    <source>
        <dbReference type="RuleBase" id="RU003848"/>
    </source>
</evidence>
<dbReference type="Proteomes" id="UP000823613">
    <property type="component" value="Unassembled WGS sequence"/>
</dbReference>
<dbReference type="PANTHER" id="PTHR33445:SF1">
    <property type="entry name" value="ATP SYNTHASE SUBUNIT B"/>
    <property type="match status" value="1"/>
</dbReference>
<evidence type="ECO:0000256" key="7">
    <source>
        <dbReference type="ARBA" id="ARBA00023065"/>
    </source>
</evidence>
<dbReference type="EMBL" id="JADIMY010000009">
    <property type="protein sequence ID" value="MBO8427025.1"/>
    <property type="molecule type" value="Genomic_DNA"/>
</dbReference>
<evidence type="ECO:0000256" key="11">
    <source>
        <dbReference type="ARBA" id="ARBA00037847"/>
    </source>
</evidence>
<evidence type="ECO:0000256" key="1">
    <source>
        <dbReference type="ARBA" id="ARBA00005513"/>
    </source>
</evidence>
<evidence type="ECO:0000313" key="16">
    <source>
        <dbReference type="EMBL" id="MBO8427025.1"/>
    </source>
</evidence>
<sequence length="198" mass="22710">MKKIKKLPLLLSCLFLLTTLSSCNTEEIGDRIETTVNDMLPNLYITLVQLALFIIMVVVFVLVAYKPIKKKLKQRQDYIEKNIKDSEKEKAEASKLLNNAKQTVFDSEQKAIEIVKNAQVTAENKINDVQKELEIKIENQKIQAHKDIEAEREKMLKEAKSEIVDAAISTSKEILGREVKVSDNDKFVDDFINEIEKK</sequence>
<keyword evidence="4 12" id="KW-0812">Transmembrane</keyword>
<evidence type="ECO:0000256" key="2">
    <source>
        <dbReference type="ARBA" id="ARBA00022448"/>
    </source>
</evidence>
<evidence type="ECO:0000313" key="17">
    <source>
        <dbReference type="Proteomes" id="UP000823613"/>
    </source>
</evidence>
<gene>
    <name evidence="12" type="primary">atpF</name>
    <name evidence="16" type="ORF">IAC58_00475</name>
</gene>
<evidence type="ECO:0000256" key="10">
    <source>
        <dbReference type="ARBA" id="ARBA00025198"/>
    </source>
</evidence>
<keyword evidence="15" id="KW-0732">Signal</keyword>
<name>A0A9D9GTU1_9BACL</name>
<proteinExistence type="inferred from homology"/>
<feature type="signal peptide" evidence="15">
    <location>
        <begin position="1"/>
        <end position="24"/>
    </location>
</feature>
<dbReference type="GO" id="GO:0046961">
    <property type="term" value="F:proton-transporting ATPase activity, rotational mechanism"/>
    <property type="evidence" value="ECO:0007669"/>
    <property type="project" value="TreeGrafter"/>
</dbReference>
<accession>A0A9D9GTU1</accession>
<feature type="chain" id="PRO_5039414433" description="ATP synthase subunit b" evidence="15">
    <location>
        <begin position="25"/>
        <end position="198"/>
    </location>
</feature>
<comment type="caution">
    <text evidence="16">The sequence shown here is derived from an EMBL/GenBank/DDBJ whole genome shotgun (WGS) entry which is preliminary data.</text>
</comment>
<keyword evidence="9 12" id="KW-0066">ATP synthesis</keyword>
<keyword evidence="5 12" id="KW-0375">Hydrogen ion transport</keyword>
<reference evidence="16" key="2">
    <citation type="journal article" date="2021" name="PeerJ">
        <title>Extensive microbial diversity within the chicken gut microbiome revealed by metagenomics and culture.</title>
        <authorList>
            <person name="Gilroy R."/>
            <person name="Ravi A."/>
            <person name="Getino M."/>
            <person name="Pursley I."/>
            <person name="Horton D.L."/>
            <person name="Alikhan N.F."/>
            <person name="Baker D."/>
            <person name="Gharbi K."/>
            <person name="Hall N."/>
            <person name="Watson M."/>
            <person name="Adriaenssens E.M."/>
            <person name="Foster-Nyarko E."/>
            <person name="Jarju S."/>
            <person name="Secka A."/>
            <person name="Antonio M."/>
            <person name="Oren A."/>
            <person name="Chaudhuri R.R."/>
            <person name="La Ragione R."/>
            <person name="Hildebrand F."/>
            <person name="Pallen M.J."/>
        </authorList>
    </citation>
    <scope>NUCLEOTIDE SEQUENCE</scope>
    <source>
        <strain evidence="16">11159</strain>
    </source>
</reference>
<evidence type="ECO:0000256" key="14">
    <source>
        <dbReference type="SAM" id="Coils"/>
    </source>
</evidence>
<comment type="function">
    <text evidence="12">Component of the F(0) channel, it forms part of the peripheral stalk, linking F(1) to F(0).</text>
</comment>
<evidence type="ECO:0000256" key="5">
    <source>
        <dbReference type="ARBA" id="ARBA00022781"/>
    </source>
</evidence>
<dbReference type="GO" id="GO:0046933">
    <property type="term" value="F:proton-transporting ATP synthase activity, rotational mechanism"/>
    <property type="evidence" value="ECO:0007669"/>
    <property type="project" value="UniProtKB-UniRule"/>
</dbReference>
<dbReference type="InterPro" id="IPR050059">
    <property type="entry name" value="ATP_synthase_B_chain"/>
</dbReference>
<evidence type="ECO:0000256" key="12">
    <source>
        <dbReference type="HAMAP-Rule" id="MF_01398"/>
    </source>
</evidence>
<comment type="subunit">
    <text evidence="12">F-type ATPases have 2 components, F(1) - the catalytic core - and F(0) - the membrane proton channel. F(1) has five subunits: alpha(3), beta(3), gamma(1), delta(1), epsilon(1). F(0) has three main subunits: a(1), b(2) and c(10-14). The alpha and beta chains form an alternating ring which encloses part of the gamma chain. F(1) is attached to F(0) by a central stalk formed by the gamma and epsilon chains, while a peripheral stalk is formed by the delta and b chains.</text>
</comment>
<keyword evidence="6 12" id="KW-1133">Transmembrane helix</keyword>
<evidence type="ECO:0000256" key="6">
    <source>
        <dbReference type="ARBA" id="ARBA00022989"/>
    </source>
</evidence>
<keyword evidence="14" id="KW-0175">Coiled coil</keyword>
<evidence type="ECO:0000256" key="3">
    <source>
        <dbReference type="ARBA" id="ARBA00022547"/>
    </source>
</evidence>
<evidence type="ECO:0000256" key="9">
    <source>
        <dbReference type="ARBA" id="ARBA00023310"/>
    </source>
</evidence>
<dbReference type="GO" id="GO:0012505">
    <property type="term" value="C:endomembrane system"/>
    <property type="evidence" value="ECO:0007669"/>
    <property type="project" value="UniProtKB-SubCell"/>
</dbReference>
<dbReference type="CDD" id="cd06503">
    <property type="entry name" value="ATP-synt_Fo_b"/>
    <property type="match status" value="1"/>
</dbReference>
<keyword evidence="2 12" id="KW-0813">Transport</keyword>
<protein>
    <recommendedName>
        <fullName evidence="12">ATP synthase subunit b</fullName>
    </recommendedName>
    <alternativeName>
        <fullName evidence="12">ATP synthase F(0) sector subunit b</fullName>
    </alternativeName>
    <alternativeName>
        <fullName evidence="12">ATPase subunit I</fullName>
    </alternativeName>
    <alternativeName>
        <fullName evidence="12">F-type ATPase subunit b</fullName>
        <shortName evidence="12">F-ATPase subunit b</shortName>
    </alternativeName>
</protein>
<feature type="transmembrane region" description="Helical" evidence="12">
    <location>
        <begin position="41"/>
        <end position="65"/>
    </location>
</feature>
<dbReference type="InterPro" id="IPR002146">
    <property type="entry name" value="ATP_synth_b/b'su_bac/chlpt"/>
</dbReference>
<dbReference type="AlphaFoldDB" id="A0A9D9GTU1"/>
<keyword evidence="8 12" id="KW-0472">Membrane</keyword>
<dbReference type="Pfam" id="PF00430">
    <property type="entry name" value="ATP-synt_B"/>
    <property type="match status" value="1"/>
</dbReference>
<dbReference type="HAMAP" id="MF_01398">
    <property type="entry name" value="ATP_synth_b_bprime"/>
    <property type="match status" value="1"/>
</dbReference>
<comment type="subcellular location">
    <subcellularLocation>
        <location evidence="12">Cell membrane</location>
        <topology evidence="12">Single-pass membrane protein</topology>
    </subcellularLocation>
    <subcellularLocation>
        <location evidence="11">Endomembrane system</location>
        <topology evidence="11">Single-pass membrane protein</topology>
    </subcellularLocation>
</comment>
<dbReference type="PROSITE" id="PS51257">
    <property type="entry name" value="PROKAR_LIPOPROTEIN"/>
    <property type="match status" value="1"/>
</dbReference>
<keyword evidence="7 12" id="KW-0406">Ion transport</keyword>
<evidence type="ECO:0000256" key="15">
    <source>
        <dbReference type="SAM" id="SignalP"/>
    </source>
</evidence>
<comment type="function">
    <text evidence="10 12">F(1)F(0) ATP synthase produces ATP from ADP in the presence of a proton or sodium gradient. F-type ATPases consist of two structural domains, F(1) containing the extramembraneous catalytic core and F(0) containing the membrane proton channel, linked together by a central stalk and a peripheral stalk. During catalysis, ATP synthesis in the catalytic domain of F(1) is coupled via a rotary mechanism of the central stalk subunits to proton translocation.</text>
</comment>
<dbReference type="GO" id="GO:0045259">
    <property type="term" value="C:proton-transporting ATP synthase complex"/>
    <property type="evidence" value="ECO:0007669"/>
    <property type="project" value="UniProtKB-KW"/>
</dbReference>
<organism evidence="16 17">
    <name type="scientific">Candidatus Onthovivens merdipullorum</name>
    <dbReference type="NCBI Taxonomy" id="2840889"/>
    <lineage>
        <taxon>Bacteria</taxon>
        <taxon>Bacillati</taxon>
        <taxon>Bacillota</taxon>
        <taxon>Bacilli</taxon>
        <taxon>Bacillales</taxon>
        <taxon>Candidatus Onthovivens</taxon>
    </lineage>
</organism>
<keyword evidence="12" id="KW-1003">Cell membrane</keyword>